<protein>
    <submittedName>
        <fullName evidence="2">Uncharacterized protein</fullName>
    </submittedName>
</protein>
<feature type="compositionally biased region" description="Basic and acidic residues" evidence="1">
    <location>
        <begin position="257"/>
        <end position="270"/>
    </location>
</feature>
<gene>
    <name evidence="2" type="ORF">FSP39_021309</name>
</gene>
<dbReference type="EMBL" id="VSWD01000009">
    <property type="protein sequence ID" value="KAK3093873.1"/>
    <property type="molecule type" value="Genomic_DNA"/>
</dbReference>
<evidence type="ECO:0000256" key="1">
    <source>
        <dbReference type="SAM" id="MobiDB-lite"/>
    </source>
</evidence>
<dbReference type="AlphaFoldDB" id="A0AA88Y7U7"/>
<dbReference type="Proteomes" id="UP001186944">
    <property type="component" value="Unassembled WGS sequence"/>
</dbReference>
<evidence type="ECO:0000313" key="3">
    <source>
        <dbReference type="Proteomes" id="UP001186944"/>
    </source>
</evidence>
<name>A0AA88Y7U7_PINIB</name>
<sequence>MESPEERRRRLYGPSRNLLVEDIRHRLSKSSVLKDGEYNYTVKKLKDDVFDTSYQRNFLGRVLDPSSLQEQKGHLGHHFELGNDSGAQIPTVTYQQSTTKDDFPAQEYSKDMAPRFMISRKLADSEYKSNYVPEMVQSTASHPVYPRVNTSIMKLPLDPERFWRQRNTNIVFGSDRPQIFSEHQRVYGIGREGAPDVFTRDSQDSTKAVRKSMKDMEKVSHVFRQGDYDGIVGKFQTTVNDEFGPRTLPPGEHAARALKAQDMKKEKPDSDDSGVESSGSTESLPEDKSRTNQLASYARQTTVPKVFKDAEDGKTYQTSAHFQFGSDPNTIHTVYGKDYIPGPTKAYGPPQKSLVPDAGKLLQNDPAYSGVAPTSAQVDFTYTPALPPTNEEGKTQLEVNIERRRTNNIIMSMDETRHAEDRMASLAHSDYIGPPRGYRPMQPVGRPRVEFDYLTPNDALPYPGLENRTSEAKNNYIGTFMSGGHAMDRRKNKDSMCKQRLNDGRSTHFIVGYNPMDFTSETQMKYQGDPKTDGGIPAAGKTENVSKSKYKHVSMSENTQDLKAADPYAVSKHESLMARAAHRQPDKEHAFTTSVMKSDFNPLYRRAFTNAQLRMMDDTDKKMMKTIASSHLFHTDNSGRNNFVTTQMDDFIKPETMTGEHFSFLIV</sequence>
<comment type="caution">
    <text evidence="2">The sequence shown here is derived from an EMBL/GenBank/DDBJ whole genome shotgun (WGS) entry which is preliminary data.</text>
</comment>
<reference evidence="2" key="1">
    <citation type="submission" date="2019-08" db="EMBL/GenBank/DDBJ databases">
        <title>The improved chromosome-level genome for the pearl oyster Pinctada fucata martensii using PacBio sequencing and Hi-C.</title>
        <authorList>
            <person name="Zheng Z."/>
        </authorList>
    </citation>
    <scope>NUCLEOTIDE SEQUENCE</scope>
    <source>
        <strain evidence="2">ZZ-2019</strain>
        <tissue evidence="2">Adductor muscle</tissue>
    </source>
</reference>
<feature type="region of interest" description="Disordered" evidence="1">
    <location>
        <begin position="257"/>
        <end position="297"/>
    </location>
</feature>
<keyword evidence="3" id="KW-1185">Reference proteome</keyword>
<organism evidence="2 3">
    <name type="scientific">Pinctada imbricata</name>
    <name type="common">Atlantic pearl-oyster</name>
    <name type="synonym">Pinctada martensii</name>
    <dbReference type="NCBI Taxonomy" id="66713"/>
    <lineage>
        <taxon>Eukaryota</taxon>
        <taxon>Metazoa</taxon>
        <taxon>Spiralia</taxon>
        <taxon>Lophotrochozoa</taxon>
        <taxon>Mollusca</taxon>
        <taxon>Bivalvia</taxon>
        <taxon>Autobranchia</taxon>
        <taxon>Pteriomorphia</taxon>
        <taxon>Pterioida</taxon>
        <taxon>Pterioidea</taxon>
        <taxon>Pteriidae</taxon>
        <taxon>Pinctada</taxon>
    </lineage>
</organism>
<evidence type="ECO:0000313" key="2">
    <source>
        <dbReference type="EMBL" id="KAK3093873.1"/>
    </source>
</evidence>
<proteinExistence type="predicted"/>
<feature type="region of interest" description="Disordered" evidence="1">
    <location>
        <begin position="527"/>
        <end position="547"/>
    </location>
</feature>
<accession>A0AA88Y7U7</accession>